<dbReference type="PANTHER" id="PTHR42756">
    <property type="entry name" value="TRANSCRIPTIONAL REGULATOR, MARR"/>
    <property type="match status" value="1"/>
</dbReference>
<name>A0A0U1L1H8_9FIRM</name>
<dbReference type="EMBL" id="CTRP01000014">
    <property type="protein sequence ID" value="CQR73540.1"/>
    <property type="molecule type" value="Genomic_DNA"/>
</dbReference>
<dbReference type="InterPro" id="IPR000835">
    <property type="entry name" value="HTH_MarR-typ"/>
</dbReference>
<evidence type="ECO:0000256" key="3">
    <source>
        <dbReference type="ARBA" id="ARBA00023163"/>
    </source>
</evidence>
<dbReference type="PROSITE" id="PS01117">
    <property type="entry name" value="HTH_MARR_1"/>
    <property type="match status" value="1"/>
</dbReference>
<dbReference type="PANTHER" id="PTHR42756:SF1">
    <property type="entry name" value="TRANSCRIPTIONAL REPRESSOR OF EMRAB OPERON"/>
    <property type="match status" value="1"/>
</dbReference>
<dbReference type="PRINTS" id="PR00598">
    <property type="entry name" value="HTHMARR"/>
</dbReference>
<keyword evidence="1" id="KW-0805">Transcription regulation</keyword>
<accession>A0A0U1L1H8</accession>
<keyword evidence="3" id="KW-0804">Transcription</keyword>
<dbReference type="RefSeq" id="WP_021170819.1">
    <property type="nucleotide sequence ID" value="NZ_CTRP01000014.1"/>
</dbReference>
<evidence type="ECO:0000313" key="6">
    <source>
        <dbReference type="Proteomes" id="UP000049855"/>
    </source>
</evidence>
<evidence type="ECO:0000256" key="1">
    <source>
        <dbReference type="ARBA" id="ARBA00023015"/>
    </source>
</evidence>
<evidence type="ECO:0000313" key="5">
    <source>
        <dbReference type="EMBL" id="CQR73540.1"/>
    </source>
</evidence>
<dbReference type="GO" id="GO:0003700">
    <property type="term" value="F:DNA-binding transcription factor activity"/>
    <property type="evidence" value="ECO:0007669"/>
    <property type="project" value="InterPro"/>
</dbReference>
<organism evidence="5 6">
    <name type="scientific">Sporomusa ovata</name>
    <dbReference type="NCBI Taxonomy" id="2378"/>
    <lineage>
        <taxon>Bacteria</taxon>
        <taxon>Bacillati</taxon>
        <taxon>Bacillota</taxon>
        <taxon>Negativicutes</taxon>
        <taxon>Selenomonadales</taxon>
        <taxon>Sporomusaceae</taxon>
        <taxon>Sporomusa</taxon>
    </lineage>
</organism>
<protein>
    <submittedName>
        <fullName evidence="5">Transcriptional regulator, MarR family</fullName>
    </submittedName>
</protein>
<evidence type="ECO:0000256" key="2">
    <source>
        <dbReference type="ARBA" id="ARBA00023125"/>
    </source>
</evidence>
<evidence type="ECO:0000259" key="4">
    <source>
        <dbReference type="PROSITE" id="PS50995"/>
    </source>
</evidence>
<dbReference type="InterPro" id="IPR036390">
    <property type="entry name" value="WH_DNA-bd_sf"/>
</dbReference>
<dbReference type="Gene3D" id="1.10.10.10">
    <property type="entry name" value="Winged helix-like DNA-binding domain superfamily/Winged helix DNA-binding domain"/>
    <property type="match status" value="1"/>
</dbReference>
<dbReference type="SUPFAM" id="SSF46785">
    <property type="entry name" value="Winged helix' DNA-binding domain"/>
    <property type="match status" value="1"/>
</dbReference>
<dbReference type="InterPro" id="IPR023187">
    <property type="entry name" value="Tscrpt_reg_MarR-type_CS"/>
</dbReference>
<keyword evidence="2" id="KW-0238">DNA-binding</keyword>
<dbReference type="AlphaFoldDB" id="A0A0U1L1H8"/>
<keyword evidence="6" id="KW-1185">Reference proteome</keyword>
<dbReference type="SMART" id="SM00347">
    <property type="entry name" value="HTH_MARR"/>
    <property type="match status" value="1"/>
</dbReference>
<dbReference type="GO" id="GO:0003677">
    <property type="term" value="F:DNA binding"/>
    <property type="evidence" value="ECO:0007669"/>
    <property type="project" value="UniProtKB-KW"/>
</dbReference>
<dbReference type="Pfam" id="PF01047">
    <property type="entry name" value="MarR"/>
    <property type="match status" value="1"/>
</dbReference>
<dbReference type="PROSITE" id="PS50995">
    <property type="entry name" value="HTH_MARR_2"/>
    <property type="match status" value="1"/>
</dbReference>
<dbReference type="Proteomes" id="UP000049855">
    <property type="component" value="Unassembled WGS sequence"/>
</dbReference>
<proteinExistence type="predicted"/>
<dbReference type="InterPro" id="IPR036388">
    <property type="entry name" value="WH-like_DNA-bd_sf"/>
</dbReference>
<feature type="domain" description="HTH marR-type" evidence="4">
    <location>
        <begin position="1"/>
        <end position="115"/>
    </location>
</feature>
<gene>
    <name evidence="5" type="ORF">SpAn4DRAFT_0002</name>
</gene>
<sequence>MHFARYSLSKAKFNALIQLFMTGGQGLTQSELGKKLLVSRANVTRLIDRLEKEGLVVRKGDPDDKRVFQLYLTDRASMLMNTFIPIHNQYVHKIMSVLDTDEKELLITLLDKLKKGLDQC</sequence>
<reference evidence="6" key="1">
    <citation type="submission" date="2015-03" db="EMBL/GenBank/DDBJ databases">
        <authorList>
            <person name="Nijsse Bart"/>
        </authorList>
    </citation>
    <scope>NUCLEOTIDE SEQUENCE [LARGE SCALE GENOMIC DNA]</scope>
</reference>